<organism evidence="1 2">
    <name type="scientific">Asparagus officinalis</name>
    <name type="common">Garden asparagus</name>
    <dbReference type="NCBI Taxonomy" id="4686"/>
    <lineage>
        <taxon>Eukaryota</taxon>
        <taxon>Viridiplantae</taxon>
        <taxon>Streptophyta</taxon>
        <taxon>Embryophyta</taxon>
        <taxon>Tracheophyta</taxon>
        <taxon>Spermatophyta</taxon>
        <taxon>Magnoliopsida</taxon>
        <taxon>Liliopsida</taxon>
        <taxon>Asparagales</taxon>
        <taxon>Asparagaceae</taxon>
        <taxon>Asparagoideae</taxon>
        <taxon>Asparagus</taxon>
    </lineage>
</organism>
<reference evidence="2" key="1">
    <citation type="journal article" date="2017" name="Nat. Commun.">
        <title>The asparagus genome sheds light on the origin and evolution of a young Y chromosome.</title>
        <authorList>
            <person name="Harkess A."/>
            <person name="Zhou J."/>
            <person name="Xu C."/>
            <person name="Bowers J.E."/>
            <person name="Van der Hulst R."/>
            <person name="Ayyampalayam S."/>
            <person name="Mercati F."/>
            <person name="Riccardi P."/>
            <person name="McKain M.R."/>
            <person name="Kakrana A."/>
            <person name="Tang H."/>
            <person name="Ray J."/>
            <person name="Groenendijk J."/>
            <person name="Arikit S."/>
            <person name="Mathioni S.M."/>
            <person name="Nakano M."/>
            <person name="Shan H."/>
            <person name="Telgmann-Rauber A."/>
            <person name="Kanno A."/>
            <person name="Yue Z."/>
            <person name="Chen H."/>
            <person name="Li W."/>
            <person name="Chen Y."/>
            <person name="Xu X."/>
            <person name="Zhang Y."/>
            <person name="Luo S."/>
            <person name="Chen H."/>
            <person name="Gao J."/>
            <person name="Mao Z."/>
            <person name="Pires J.C."/>
            <person name="Luo M."/>
            <person name="Kudrna D."/>
            <person name="Wing R.A."/>
            <person name="Meyers B.C."/>
            <person name="Yi K."/>
            <person name="Kong H."/>
            <person name="Lavrijsen P."/>
            <person name="Sunseri F."/>
            <person name="Falavigna A."/>
            <person name="Ye Y."/>
            <person name="Leebens-Mack J.H."/>
            <person name="Chen G."/>
        </authorList>
    </citation>
    <scope>NUCLEOTIDE SEQUENCE [LARGE SCALE GENOMIC DNA]</scope>
    <source>
        <strain evidence="2">cv. DH0086</strain>
    </source>
</reference>
<dbReference type="OrthoDB" id="308440at2759"/>
<dbReference type="OMA" id="TMGTNEN"/>
<evidence type="ECO:0000313" key="2">
    <source>
        <dbReference type="Proteomes" id="UP000243459"/>
    </source>
</evidence>
<name>A0A1R3L7Q3_ASPOF</name>
<dbReference type="PANTHER" id="PTHR47040:SF1">
    <property type="entry name" value="MITOCHONDRIAL ATP-INDEPENDENT INNER MEMBRANE PROTEASE SUBUNIT 2"/>
    <property type="match status" value="1"/>
</dbReference>
<dbReference type="GO" id="GO:0004252">
    <property type="term" value="F:serine-type endopeptidase activity"/>
    <property type="evidence" value="ECO:0007669"/>
    <property type="project" value="InterPro"/>
</dbReference>
<dbReference type="SUPFAM" id="SSF51306">
    <property type="entry name" value="LexA/Signal peptidase"/>
    <property type="match status" value="1"/>
</dbReference>
<proteinExistence type="predicted"/>
<evidence type="ECO:0008006" key="3">
    <source>
        <dbReference type="Google" id="ProtNLM"/>
    </source>
</evidence>
<accession>A0A1R3L7Q3</accession>
<keyword evidence="2" id="KW-1185">Reference proteome</keyword>
<dbReference type="Gene3D" id="2.10.109.10">
    <property type="entry name" value="Umud Fragment, subunit A"/>
    <property type="match status" value="1"/>
</dbReference>
<dbReference type="Gramene" id="ONK55634">
    <property type="protein sequence ID" value="ONK55634"/>
    <property type="gene ID" value="A4U43_UnF740"/>
</dbReference>
<protein>
    <recommendedName>
        <fullName evidence="3">Peptidase S26 domain-containing protein</fullName>
    </recommendedName>
</protein>
<evidence type="ECO:0000313" key="1">
    <source>
        <dbReference type="EMBL" id="ONK55634.1"/>
    </source>
</evidence>
<dbReference type="InterPro" id="IPR036286">
    <property type="entry name" value="LexA/Signal_pep-like_sf"/>
</dbReference>
<gene>
    <name evidence="1" type="ORF">A4U43_UnF740</name>
</gene>
<dbReference type="PANTHER" id="PTHR47040">
    <property type="entry name" value="OSJNBA0068L06.9 PROTEIN"/>
    <property type="match status" value="1"/>
</dbReference>
<dbReference type="InterPro" id="IPR019533">
    <property type="entry name" value="Peptidase_S26"/>
</dbReference>
<dbReference type="AlphaFoldDB" id="A0A1R3L7Q3"/>
<dbReference type="CDD" id="cd06530">
    <property type="entry name" value="S26_SPase_I"/>
    <property type="match status" value="1"/>
</dbReference>
<sequence length="207" mass="23340">MISPSNWVRYAFNKLNYSASLDFRKYKVGQINADEWIDATLKNFFQVKLTFLHWIKGGEEMAPIITSEGGSLLVRKMAALPPTKQVFVGDVVMLKDPEKPDDYLLRRLAAIEGYEMVSKDEKDEPFVLEKDQCWVLSDNKALKAKEAKDSRLFGPVPMSSIVGRVIYALRSAVDHGPVKNSHLALSHDSPVLAVELNVDEMVKNTKK</sequence>
<dbReference type="InterPro" id="IPR053307">
    <property type="entry name" value="Mitochondrial_IM_protease"/>
</dbReference>
<dbReference type="EMBL" id="KV863330">
    <property type="protein sequence ID" value="ONK55634.1"/>
    <property type="molecule type" value="Genomic_DNA"/>
</dbReference>
<dbReference type="Proteomes" id="UP000243459">
    <property type="component" value="Unassembled WGS sequence"/>
</dbReference>
<dbReference type="GO" id="GO:0006465">
    <property type="term" value="P:signal peptide processing"/>
    <property type="evidence" value="ECO:0007669"/>
    <property type="project" value="InterPro"/>
</dbReference>